<organism evidence="1 2">
    <name type="scientific">Isoptericola haloaureus</name>
    <dbReference type="NCBI Taxonomy" id="1542902"/>
    <lineage>
        <taxon>Bacteria</taxon>
        <taxon>Bacillati</taxon>
        <taxon>Actinomycetota</taxon>
        <taxon>Actinomycetes</taxon>
        <taxon>Micrococcales</taxon>
        <taxon>Promicromonosporaceae</taxon>
        <taxon>Isoptericola</taxon>
    </lineage>
</organism>
<keyword evidence="2" id="KW-1185">Reference proteome</keyword>
<dbReference type="Proteomes" id="UP001310387">
    <property type="component" value="Unassembled WGS sequence"/>
</dbReference>
<proteinExistence type="predicted"/>
<name>A0ABU7Z9W3_9MICO</name>
<dbReference type="RefSeq" id="WP_332902651.1">
    <property type="nucleotide sequence ID" value="NZ_JBAGLP010000118.1"/>
</dbReference>
<dbReference type="EMBL" id="JBAGLP010000118">
    <property type="protein sequence ID" value="MEG3616141.1"/>
    <property type="molecule type" value="Genomic_DNA"/>
</dbReference>
<dbReference type="Gene3D" id="3.40.50.10600">
    <property type="entry name" value="SpoIIaa-like domains"/>
    <property type="match status" value="1"/>
</dbReference>
<evidence type="ECO:0000313" key="2">
    <source>
        <dbReference type="Proteomes" id="UP001310387"/>
    </source>
</evidence>
<protein>
    <submittedName>
        <fullName evidence="1">STAS/SEC14 domain-containing protein</fullName>
    </submittedName>
</protein>
<sequence>MIEKLPRSHGAVLGYRVVGDVTRDDYDELVPAVQGAVDEHSTARLLLDLTNFRWEKAEAWGADLRFGERFRHVVERMAVVGDRTWEKWLARWAEAFYAQDAQYFTDQDAAWEWLEG</sequence>
<dbReference type="SUPFAM" id="SSF52091">
    <property type="entry name" value="SpoIIaa-like"/>
    <property type="match status" value="1"/>
</dbReference>
<dbReference type="InterPro" id="IPR038396">
    <property type="entry name" value="SpoIIAA-like_sf"/>
</dbReference>
<gene>
    <name evidence="1" type="ORF">V5O49_13480</name>
</gene>
<dbReference type="InterPro" id="IPR021866">
    <property type="entry name" value="SpoIIAA-like"/>
</dbReference>
<comment type="caution">
    <text evidence="1">The sequence shown here is derived from an EMBL/GenBank/DDBJ whole genome shotgun (WGS) entry which is preliminary data.</text>
</comment>
<reference evidence="1" key="1">
    <citation type="journal article" date="2024" name="Antonie Van Leeuwenhoek">
        <title>Isoptericola haloaureus sp. nov., a dimorphic actinobacterium isolated from mangrove sediments of southeast India, implicating biosaline agricultural significance through nitrogen fixation and salt tolerance genes.</title>
        <authorList>
            <person name="Prathaban M."/>
            <person name="Prathiviraj R."/>
            <person name="Ravichandran M."/>
            <person name="Natarajan S.D."/>
            <person name="Sobanaa M."/>
            <person name="Hari Krishna Kumar S."/>
            <person name="Chandrasekar V."/>
            <person name="Selvin J."/>
        </authorList>
    </citation>
    <scope>NUCLEOTIDE SEQUENCE</scope>
    <source>
        <strain evidence="1">MP1014</strain>
    </source>
</reference>
<dbReference type="InterPro" id="IPR036513">
    <property type="entry name" value="STAS_dom_sf"/>
</dbReference>
<reference evidence="1" key="2">
    <citation type="submission" date="2024-02" db="EMBL/GenBank/DDBJ databases">
        <authorList>
            <person name="Prathaban M."/>
            <person name="Mythili R."/>
            <person name="Sharmila Devi N."/>
            <person name="Sobanaa M."/>
            <person name="Prathiviraj R."/>
            <person name="Selvin J."/>
        </authorList>
    </citation>
    <scope>NUCLEOTIDE SEQUENCE</scope>
    <source>
        <strain evidence="1">MP1014</strain>
    </source>
</reference>
<dbReference type="Pfam" id="PF11964">
    <property type="entry name" value="SpoIIAA-like"/>
    <property type="match status" value="1"/>
</dbReference>
<accession>A0ABU7Z9W3</accession>
<evidence type="ECO:0000313" key="1">
    <source>
        <dbReference type="EMBL" id="MEG3616141.1"/>
    </source>
</evidence>